<evidence type="ECO:0000256" key="1">
    <source>
        <dbReference type="ARBA" id="ARBA00022475"/>
    </source>
</evidence>
<dbReference type="AlphaFoldDB" id="T0AWK9"/>
<dbReference type="InterPro" id="IPR010445">
    <property type="entry name" value="LapA_dom"/>
</dbReference>
<dbReference type="STRING" id="1348657.M622_00475"/>
<reference evidence="7 8" key="1">
    <citation type="submission" date="2013-06" db="EMBL/GenBank/DDBJ databases">
        <title>Draft genome sequence of Thauera terpenica.</title>
        <authorList>
            <person name="Liu B."/>
            <person name="Frostegard A.H."/>
            <person name="Shapleigh J.P."/>
        </authorList>
    </citation>
    <scope>NUCLEOTIDE SEQUENCE [LARGE SCALE GENOMIC DNA]</scope>
    <source>
        <strain evidence="7 8">58Eu</strain>
    </source>
</reference>
<evidence type="ECO:0000256" key="3">
    <source>
        <dbReference type="ARBA" id="ARBA00022989"/>
    </source>
</evidence>
<keyword evidence="4 5" id="KW-0472">Membrane</keyword>
<protein>
    <recommendedName>
        <fullName evidence="6">Lipopolysaccharide assembly protein A domain-containing protein</fullName>
    </recommendedName>
</protein>
<dbReference type="Pfam" id="PF06305">
    <property type="entry name" value="LapA_dom"/>
    <property type="match status" value="1"/>
</dbReference>
<comment type="caution">
    <text evidence="7">The sequence shown here is derived from an EMBL/GenBank/DDBJ whole genome shotgun (WGS) entry which is preliminary data.</text>
</comment>
<evidence type="ECO:0000313" key="8">
    <source>
        <dbReference type="Proteomes" id="UP000015455"/>
    </source>
</evidence>
<dbReference type="PATRIC" id="fig|1348657.5.peg.93"/>
<name>T0AWK9_9RHOO</name>
<keyword evidence="3 5" id="KW-1133">Transmembrane helix</keyword>
<dbReference type="EMBL" id="ATJV01000001">
    <property type="protein sequence ID" value="EPZ17274.1"/>
    <property type="molecule type" value="Genomic_DNA"/>
</dbReference>
<dbReference type="GO" id="GO:0005886">
    <property type="term" value="C:plasma membrane"/>
    <property type="evidence" value="ECO:0007669"/>
    <property type="project" value="InterPro"/>
</dbReference>
<feature type="domain" description="Lipopolysaccharide assembly protein A" evidence="6">
    <location>
        <begin position="19"/>
        <end position="78"/>
    </location>
</feature>
<evidence type="ECO:0000313" key="7">
    <source>
        <dbReference type="EMBL" id="EPZ17274.1"/>
    </source>
</evidence>
<keyword evidence="8" id="KW-1185">Reference proteome</keyword>
<sequence>MRNVLLAILAVLAVVFGLQNIHPVSLTFVVWTLDIALAWALLGALVLGLLLGTALMLPARMRATREARSANQRISELEGNAGAQVAALPQGHDRKSRTAGAVGD</sequence>
<organism evidence="7 8">
    <name type="scientific">Thauera terpenica 58Eu</name>
    <dbReference type="NCBI Taxonomy" id="1348657"/>
    <lineage>
        <taxon>Bacteria</taxon>
        <taxon>Pseudomonadati</taxon>
        <taxon>Pseudomonadota</taxon>
        <taxon>Betaproteobacteria</taxon>
        <taxon>Rhodocyclales</taxon>
        <taxon>Zoogloeaceae</taxon>
        <taxon>Thauera</taxon>
    </lineage>
</organism>
<dbReference type="Proteomes" id="UP000015455">
    <property type="component" value="Unassembled WGS sequence"/>
</dbReference>
<dbReference type="RefSeq" id="WP_021247558.1">
    <property type="nucleotide sequence ID" value="NZ_ATJV01000001.1"/>
</dbReference>
<gene>
    <name evidence="7" type="ORF">M622_00475</name>
</gene>
<evidence type="ECO:0000256" key="2">
    <source>
        <dbReference type="ARBA" id="ARBA00022692"/>
    </source>
</evidence>
<feature type="transmembrane region" description="Helical" evidence="5">
    <location>
        <begin position="36"/>
        <end position="59"/>
    </location>
</feature>
<evidence type="ECO:0000259" key="6">
    <source>
        <dbReference type="Pfam" id="PF06305"/>
    </source>
</evidence>
<accession>T0AWK9</accession>
<evidence type="ECO:0000256" key="4">
    <source>
        <dbReference type="ARBA" id="ARBA00023136"/>
    </source>
</evidence>
<keyword evidence="2 5" id="KW-0812">Transmembrane</keyword>
<evidence type="ECO:0000256" key="5">
    <source>
        <dbReference type="SAM" id="Phobius"/>
    </source>
</evidence>
<keyword evidence="1" id="KW-1003">Cell membrane</keyword>
<proteinExistence type="predicted"/>